<dbReference type="SUPFAM" id="SSF50249">
    <property type="entry name" value="Nucleic acid-binding proteins"/>
    <property type="match status" value="1"/>
</dbReference>
<dbReference type="VEuPathDB" id="VectorBase:LDEU000331"/>
<evidence type="ECO:0000256" key="1">
    <source>
        <dbReference type="ARBA" id="ARBA00009841"/>
    </source>
</evidence>
<dbReference type="Proteomes" id="UP000288716">
    <property type="component" value="Unassembled WGS sequence"/>
</dbReference>
<protein>
    <recommendedName>
        <fullName evidence="4">RNA methyltransferase-like protein</fullName>
    </recommendedName>
</protein>
<comment type="caution">
    <text evidence="2">The sequence shown here is derived from an EMBL/GenBank/DDBJ whole genome shotgun (WGS) entry which is preliminary data.</text>
</comment>
<evidence type="ECO:0008006" key="4">
    <source>
        <dbReference type="Google" id="ProtNLM"/>
    </source>
</evidence>
<dbReference type="Gene3D" id="2.40.50.140">
    <property type="entry name" value="Nucleic acid-binding proteins"/>
    <property type="match status" value="1"/>
</dbReference>
<organism evidence="2 3">
    <name type="scientific">Leptotrombidium deliense</name>
    <dbReference type="NCBI Taxonomy" id="299467"/>
    <lineage>
        <taxon>Eukaryota</taxon>
        <taxon>Metazoa</taxon>
        <taxon>Ecdysozoa</taxon>
        <taxon>Arthropoda</taxon>
        <taxon>Chelicerata</taxon>
        <taxon>Arachnida</taxon>
        <taxon>Acari</taxon>
        <taxon>Acariformes</taxon>
        <taxon>Trombidiformes</taxon>
        <taxon>Prostigmata</taxon>
        <taxon>Anystina</taxon>
        <taxon>Parasitengona</taxon>
        <taxon>Trombiculoidea</taxon>
        <taxon>Trombiculidae</taxon>
        <taxon>Leptotrombidium</taxon>
    </lineage>
</organism>
<dbReference type="EMBL" id="NCKV01000083">
    <property type="protein sequence ID" value="RWS31709.1"/>
    <property type="molecule type" value="Genomic_DNA"/>
</dbReference>
<dbReference type="CDD" id="cd18086">
    <property type="entry name" value="HsC9orf114-like"/>
    <property type="match status" value="1"/>
</dbReference>
<sequence length="322" mass="36550">MSAAENVKNWREHKCGRLQTLSIAIPASILDNAQSKELRFYLVGQIARAAAIFNCDEIIIYDEFCHNVNEDEYAYDKRTRSIAQMAKILQYLECPQYLRKYFFPIQKDLEYVGLLNPLDTKHHFRISDNSRFREGVVVEKKVGENVNKGFANVGLRNDIKIDRALQPGVRVTVELDIKEGEQKKKLSGKIVSPNTPRVTAGIYWGYSVRIAKSLSDVFKHSSFDEDYDLTIGTSEKGDDVDSIIDTISSNYKHALIVFGGLKGIEAAMDSDVKYQNIDSPKEIFNYYLNTCPGQGSNTIRTEEAILITLSAFRSKLFNFTNK</sequence>
<dbReference type="SUPFAM" id="SSF75217">
    <property type="entry name" value="alpha/beta knot"/>
    <property type="match status" value="1"/>
</dbReference>
<name>A0A443SW26_9ACAR</name>
<comment type="similarity">
    <text evidence="1">Belongs to the class IV-like SAM-binding methyltransferase superfamily.</text>
</comment>
<dbReference type="PANTHER" id="PTHR12150">
    <property type="entry name" value="CLASS IV SAM-BINDING METHYLTRANSFERASE-RELATED"/>
    <property type="match status" value="1"/>
</dbReference>
<dbReference type="InterPro" id="IPR029028">
    <property type="entry name" value="Alpha/beta_knot_MTases"/>
</dbReference>
<proteinExistence type="inferred from homology"/>
<dbReference type="Gene3D" id="3.40.1280.10">
    <property type="match status" value="1"/>
</dbReference>
<dbReference type="InterPro" id="IPR012340">
    <property type="entry name" value="NA-bd_OB-fold"/>
</dbReference>
<dbReference type="Pfam" id="PF02598">
    <property type="entry name" value="Methyltrn_RNA_3"/>
    <property type="match status" value="1"/>
</dbReference>
<evidence type="ECO:0000313" key="3">
    <source>
        <dbReference type="Proteomes" id="UP000288716"/>
    </source>
</evidence>
<dbReference type="OrthoDB" id="361029at2759"/>
<dbReference type="PANTHER" id="PTHR12150:SF13">
    <property type="entry name" value="METHYLTRANSFERASE C9ORF114-RELATED"/>
    <property type="match status" value="1"/>
</dbReference>
<evidence type="ECO:0000313" key="2">
    <source>
        <dbReference type="EMBL" id="RWS31709.1"/>
    </source>
</evidence>
<reference evidence="2 3" key="1">
    <citation type="journal article" date="2018" name="Gigascience">
        <title>Genomes of trombidid mites reveal novel predicted allergens and laterally-transferred genes associated with secondary metabolism.</title>
        <authorList>
            <person name="Dong X."/>
            <person name="Chaisiri K."/>
            <person name="Xia D."/>
            <person name="Armstrong S.D."/>
            <person name="Fang Y."/>
            <person name="Donnelly M.J."/>
            <person name="Kadowaki T."/>
            <person name="McGarry J.W."/>
            <person name="Darby A.C."/>
            <person name="Makepeace B.L."/>
        </authorList>
    </citation>
    <scope>NUCLEOTIDE SEQUENCE [LARGE SCALE GENOMIC DNA]</scope>
    <source>
        <strain evidence="2">UoL-UT</strain>
    </source>
</reference>
<dbReference type="STRING" id="299467.A0A443SW26"/>
<keyword evidence="3" id="KW-1185">Reference proteome</keyword>
<accession>A0A443SW26</accession>
<dbReference type="InterPro" id="IPR003750">
    <property type="entry name" value="Put_MeTrfase-C9orf114-like"/>
</dbReference>
<gene>
    <name evidence="2" type="ORF">B4U80_01460</name>
</gene>
<dbReference type="InterPro" id="IPR029026">
    <property type="entry name" value="tRNA_m1G_MTases_N"/>
</dbReference>
<dbReference type="AlphaFoldDB" id="A0A443SW26"/>